<name>A0ACA9P5D1_9GLOM</name>
<keyword evidence="2" id="KW-1185">Reference proteome</keyword>
<gene>
    <name evidence="1" type="ORF">RPERSI_LOCUS9275</name>
</gene>
<evidence type="ECO:0000313" key="2">
    <source>
        <dbReference type="Proteomes" id="UP000789920"/>
    </source>
</evidence>
<dbReference type="Proteomes" id="UP000789920">
    <property type="component" value="Unassembled WGS sequence"/>
</dbReference>
<protein>
    <submittedName>
        <fullName evidence="1">20942_t:CDS:1</fullName>
    </submittedName>
</protein>
<organism evidence="1 2">
    <name type="scientific">Racocetra persica</name>
    <dbReference type="NCBI Taxonomy" id="160502"/>
    <lineage>
        <taxon>Eukaryota</taxon>
        <taxon>Fungi</taxon>
        <taxon>Fungi incertae sedis</taxon>
        <taxon>Mucoromycota</taxon>
        <taxon>Glomeromycotina</taxon>
        <taxon>Glomeromycetes</taxon>
        <taxon>Diversisporales</taxon>
        <taxon>Gigasporaceae</taxon>
        <taxon>Racocetra</taxon>
    </lineage>
</organism>
<reference evidence="1" key="1">
    <citation type="submission" date="2021-06" db="EMBL/GenBank/DDBJ databases">
        <authorList>
            <person name="Kallberg Y."/>
            <person name="Tangrot J."/>
            <person name="Rosling A."/>
        </authorList>
    </citation>
    <scope>NUCLEOTIDE SEQUENCE</scope>
    <source>
        <strain evidence="1">MA461A</strain>
    </source>
</reference>
<comment type="caution">
    <text evidence="1">The sequence shown here is derived from an EMBL/GenBank/DDBJ whole genome shotgun (WGS) entry which is preliminary data.</text>
</comment>
<proteinExistence type="predicted"/>
<evidence type="ECO:0000313" key="1">
    <source>
        <dbReference type="EMBL" id="CAG8684563.1"/>
    </source>
</evidence>
<accession>A0ACA9P5D1</accession>
<sequence length="45" mass="5368">YTSDFLDTAKWKKILAIDIDRTQLEVMPDCCFQALLYEIFEMSDF</sequence>
<feature type="non-terminal residue" evidence="1">
    <location>
        <position position="1"/>
    </location>
</feature>
<dbReference type="EMBL" id="CAJVQC010017415">
    <property type="protein sequence ID" value="CAG8684563.1"/>
    <property type="molecule type" value="Genomic_DNA"/>
</dbReference>